<dbReference type="RefSeq" id="WP_062279198.1">
    <property type="nucleotide sequence ID" value="NZ_DF968181.1"/>
</dbReference>
<name>A0A0S7BIE2_9CHLR</name>
<evidence type="ECO:0000256" key="1">
    <source>
        <dbReference type="ARBA" id="ARBA00004761"/>
    </source>
</evidence>
<proteinExistence type="inferred from homology"/>
<dbReference type="STRING" id="1678840.ATC1_13115"/>
<comment type="pathway">
    <text evidence="1">Carbohydrate acid metabolism.</text>
</comment>
<dbReference type="Pfam" id="PF01081">
    <property type="entry name" value="Aldolase"/>
    <property type="match status" value="1"/>
</dbReference>
<dbReference type="SUPFAM" id="SSF51569">
    <property type="entry name" value="Aldolase"/>
    <property type="match status" value="1"/>
</dbReference>
<dbReference type="EMBL" id="DF968181">
    <property type="protein sequence ID" value="GAP40149.1"/>
    <property type="molecule type" value="Genomic_DNA"/>
</dbReference>
<dbReference type="PATRIC" id="fig|1678840.3.peg.1336"/>
<evidence type="ECO:0000256" key="4">
    <source>
        <dbReference type="ARBA" id="ARBA00023239"/>
    </source>
</evidence>
<sequence>MAQEIQTLIEQQKVIAICRKVYGAELSAFVSAIERGGIQLVEVTFDQQDPHCVQKTSEALQMLNETFSGRAFGAGTVLTRDQVKAAYDAGAKYIISPNTDIEIIRYTKDLGMVSIPGAMTPSEIITAHHAGADFVKLFPCGSLGAAYIKEVMAPINHIKMMAVGGINMENLAAFMSLGFTGVGIGSSLCNRKLLSENRFDQIEENARRIREILSNN</sequence>
<dbReference type="CDD" id="cd00452">
    <property type="entry name" value="KDPG_aldolase"/>
    <property type="match status" value="1"/>
</dbReference>
<accession>A0A0S7BIE2</accession>
<evidence type="ECO:0000256" key="5">
    <source>
        <dbReference type="ARBA" id="ARBA00023277"/>
    </source>
</evidence>
<keyword evidence="5" id="KW-0119">Carbohydrate metabolism</keyword>
<dbReference type="InterPro" id="IPR013785">
    <property type="entry name" value="Aldolase_TIM"/>
</dbReference>
<dbReference type="GO" id="GO:0016829">
    <property type="term" value="F:lyase activity"/>
    <property type="evidence" value="ECO:0007669"/>
    <property type="project" value="UniProtKB-KW"/>
</dbReference>
<dbReference type="AlphaFoldDB" id="A0A0S7BIE2"/>
<dbReference type="OrthoDB" id="9802667at2"/>
<evidence type="ECO:0000313" key="6">
    <source>
        <dbReference type="EMBL" id="GAP40149.1"/>
    </source>
</evidence>
<evidence type="ECO:0000313" key="7">
    <source>
        <dbReference type="Proteomes" id="UP000053370"/>
    </source>
</evidence>
<dbReference type="Proteomes" id="UP000053370">
    <property type="component" value="Unassembled WGS sequence"/>
</dbReference>
<protein>
    <submittedName>
        <fullName evidence="6">2-keto-3-deoxy-6-phosphogluconate aldolase</fullName>
    </submittedName>
</protein>
<dbReference type="InterPro" id="IPR000887">
    <property type="entry name" value="Aldlse_KDPG_KHG"/>
</dbReference>
<gene>
    <name evidence="6" type="ORF">ATC1_13115</name>
</gene>
<dbReference type="PANTHER" id="PTHR30246">
    <property type="entry name" value="2-KETO-3-DEOXY-6-PHOSPHOGLUCONATE ALDOLASE"/>
    <property type="match status" value="1"/>
</dbReference>
<keyword evidence="7" id="KW-1185">Reference proteome</keyword>
<dbReference type="Gene3D" id="3.20.20.70">
    <property type="entry name" value="Aldolase class I"/>
    <property type="match status" value="1"/>
</dbReference>
<comment type="subunit">
    <text evidence="3">Homotrimer.</text>
</comment>
<organism evidence="6">
    <name type="scientific">Flexilinea flocculi</name>
    <dbReference type="NCBI Taxonomy" id="1678840"/>
    <lineage>
        <taxon>Bacteria</taxon>
        <taxon>Bacillati</taxon>
        <taxon>Chloroflexota</taxon>
        <taxon>Anaerolineae</taxon>
        <taxon>Anaerolineales</taxon>
        <taxon>Anaerolineaceae</taxon>
        <taxon>Flexilinea</taxon>
    </lineage>
</organism>
<comment type="similarity">
    <text evidence="2">Belongs to the KHG/KDPG aldolase family.</text>
</comment>
<keyword evidence="4" id="KW-0456">Lyase</keyword>
<dbReference type="PANTHER" id="PTHR30246:SF1">
    <property type="entry name" value="2-DEHYDRO-3-DEOXY-6-PHOSPHOGALACTONATE ALDOLASE-RELATED"/>
    <property type="match status" value="1"/>
</dbReference>
<evidence type="ECO:0000256" key="3">
    <source>
        <dbReference type="ARBA" id="ARBA00011233"/>
    </source>
</evidence>
<evidence type="ECO:0000256" key="2">
    <source>
        <dbReference type="ARBA" id="ARBA00006906"/>
    </source>
</evidence>
<reference evidence="6" key="1">
    <citation type="journal article" date="2015" name="Genome Announc.">
        <title>Draft Genome Sequence of Anaerolineae Strain TC1, a Novel Isolate from a Methanogenic Wastewater Treatment System.</title>
        <authorList>
            <person name="Matsuura N."/>
            <person name="Tourlousse D.M."/>
            <person name="Sun L."/>
            <person name="Toyonaga M."/>
            <person name="Kuroda K."/>
            <person name="Ohashi A."/>
            <person name="Cruz R."/>
            <person name="Yamaguchi T."/>
            <person name="Sekiguchi Y."/>
        </authorList>
    </citation>
    <scope>NUCLEOTIDE SEQUENCE [LARGE SCALE GENOMIC DNA]</scope>
    <source>
        <strain evidence="6">TC1</strain>
    </source>
</reference>